<protein>
    <submittedName>
        <fullName evidence="1">Uncharacterized protein</fullName>
    </submittedName>
</protein>
<name>A0AAD6XLA7_9AGAR</name>
<dbReference type="Proteomes" id="UP001222325">
    <property type="component" value="Unassembled WGS sequence"/>
</dbReference>
<dbReference type="AlphaFoldDB" id="A0AAD6XLA7"/>
<comment type="caution">
    <text evidence="1">The sequence shown here is derived from an EMBL/GenBank/DDBJ whole genome shotgun (WGS) entry which is preliminary data.</text>
</comment>
<gene>
    <name evidence="1" type="ORF">B0H15DRAFT_950520</name>
</gene>
<dbReference type="EMBL" id="JARJCN010000031">
    <property type="protein sequence ID" value="KAJ7086418.1"/>
    <property type="molecule type" value="Genomic_DNA"/>
</dbReference>
<keyword evidence="2" id="KW-1185">Reference proteome</keyword>
<reference evidence="1" key="1">
    <citation type="submission" date="2023-03" db="EMBL/GenBank/DDBJ databases">
        <title>Massive genome expansion in bonnet fungi (Mycena s.s.) driven by repeated elements and novel gene families across ecological guilds.</title>
        <authorList>
            <consortium name="Lawrence Berkeley National Laboratory"/>
            <person name="Harder C.B."/>
            <person name="Miyauchi S."/>
            <person name="Viragh M."/>
            <person name="Kuo A."/>
            <person name="Thoen E."/>
            <person name="Andreopoulos B."/>
            <person name="Lu D."/>
            <person name="Skrede I."/>
            <person name="Drula E."/>
            <person name="Henrissat B."/>
            <person name="Morin E."/>
            <person name="Kohler A."/>
            <person name="Barry K."/>
            <person name="LaButti K."/>
            <person name="Morin E."/>
            <person name="Salamov A."/>
            <person name="Lipzen A."/>
            <person name="Mereny Z."/>
            <person name="Hegedus B."/>
            <person name="Baldrian P."/>
            <person name="Stursova M."/>
            <person name="Weitz H."/>
            <person name="Taylor A."/>
            <person name="Grigoriev I.V."/>
            <person name="Nagy L.G."/>
            <person name="Martin F."/>
            <person name="Kauserud H."/>
        </authorList>
    </citation>
    <scope>NUCLEOTIDE SEQUENCE</scope>
    <source>
        <strain evidence="1">CBHHK173m</strain>
    </source>
</reference>
<organism evidence="1 2">
    <name type="scientific">Mycena belliarum</name>
    <dbReference type="NCBI Taxonomy" id="1033014"/>
    <lineage>
        <taxon>Eukaryota</taxon>
        <taxon>Fungi</taxon>
        <taxon>Dikarya</taxon>
        <taxon>Basidiomycota</taxon>
        <taxon>Agaricomycotina</taxon>
        <taxon>Agaricomycetes</taxon>
        <taxon>Agaricomycetidae</taxon>
        <taxon>Agaricales</taxon>
        <taxon>Marasmiineae</taxon>
        <taxon>Mycenaceae</taxon>
        <taxon>Mycena</taxon>
    </lineage>
</organism>
<evidence type="ECO:0000313" key="2">
    <source>
        <dbReference type="Proteomes" id="UP001222325"/>
    </source>
</evidence>
<accession>A0AAD6XLA7</accession>
<proteinExistence type="predicted"/>
<evidence type="ECO:0000313" key="1">
    <source>
        <dbReference type="EMBL" id="KAJ7086418.1"/>
    </source>
</evidence>
<sequence length="133" mass="14973">MRLRARPHLIADMLRVLRRTHPFDRSPEDSHHAPRSASIRGISLENIAPLPGLRFRTYPKRGQFGGGLVRLWSGQLTTPVLRPFDSKPHAALIDSKPVNGSVPEQCHLPLPHDPPDIYPNHCSNFEVQPESVQ</sequence>